<name>A0ABU5G8I6_9ACTO</name>
<dbReference type="RefSeq" id="WP_320755513.1">
    <property type="nucleotide sequence ID" value="NZ_JAWNGA010000015.1"/>
</dbReference>
<reference evidence="1 2" key="1">
    <citation type="submission" date="2023-10" db="EMBL/GenBank/DDBJ databases">
        <title>Whole Genome based description of the genera Actinobaculum and Actinotignum reveals a complex phylogenetic relationship within the species included in the genus Actinotignum.</title>
        <authorList>
            <person name="Jensen C.S."/>
            <person name="Dargis R."/>
            <person name="Kemp M."/>
            <person name="Christensen J.J."/>
        </authorList>
    </citation>
    <scope>NUCLEOTIDE SEQUENCE [LARGE SCALE GENOMIC DNA]</scope>
    <source>
        <strain evidence="1 2">SLA_B974</strain>
    </source>
</reference>
<keyword evidence="2" id="KW-1185">Reference proteome</keyword>
<dbReference type="Proteomes" id="UP001275049">
    <property type="component" value="Unassembled WGS sequence"/>
</dbReference>
<accession>A0ABU5G8I6</accession>
<comment type="caution">
    <text evidence="1">The sequence shown here is derived from an EMBL/GenBank/DDBJ whole genome shotgun (WGS) entry which is preliminary data.</text>
</comment>
<evidence type="ECO:0000313" key="2">
    <source>
        <dbReference type="Proteomes" id="UP001275049"/>
    </source>
</evidence>
<gene>
    <name evidence="1" type="ORF">R6G86_07785</name>
</gene>
<protein>
    <submittedName>
        <fullName evidence="1">Uncharacterized protein</fullName>
    </submittedName>
</protein>
<evidence type="ECO:0000313" key="1">
    <source>
        <dbReference type="EMBL" id="MDY5133639.1"/>
    </source>
</evidence>
<organism evidence="1 2">
    <name type="scientific">Actinotignum urinale</name>
    <dbReference type="NCBI Taxonomy" id="190146"/>
    <lineage>
        <taxon>Bacteria</taxon>
        <taxon>Bacillati</taxon>
        <taxon>Actinomycetota</taxon>
        <taxon>Actinomycetes</taxon>
        <taxon>Actinomycetales</taxon>
        <taxon>Actinomycetaceae</taxon>
        <taxon>Actinotignum</taxon>
    </lineage>
</organism>
<sequence>MSTKERYGLTPSVFDVYSFYCAEMGDRAESYFFNEDTEYRFLGALLSEAEDQGVVIPKNLVDKAFNDLEAKGQSFDYSVEDLINHYYSNVYGS</sequence>
<proteinExistence type="predicted"/>
<dbReference type="EMBL" id="JAWNGA010000015">
    <property type="protein sequence ID" value="MDY5133639.1"/>
    <property type="molecule type" value="Genomic_DNA"/>
</dbReference>